<dbReference type="AlphaFoldDB" id="A0A9J5W5T5"/>
<reference evidence="3 4" key="1">
    <citation type="submission" date="2020-09" db="EMBL/GenBank/DDBJ databases">
        <title>De no assembly of potato wild relative species, Solanum commersonii.</title>
        <authorList>
            <person name="Cho K."/>
        </authorList>
    </citation>
    <scope>NUCLEOTIDE SEQUENCE [LARGE SCALE GENOMIC DNA]</scope>
    <source>
        <strain evidence="3">LZ3.2</strain>
        <tissue evidence="3">Leaf</tissue>
    </source>
</reference>
<proteinExistence type="predicted"/>
<evidence type="ECO:0000259" key="2">
    <source>
        <dbReference type="PROSITE" id="PS51002"/>
    </source>
</evidence>
<evidence type="ECO:0000256" key="1">
    <source>
        <dbReference type="SAM" id="Phobius"/>
    </source>
</evidence>
<feature type="domain" description="Cytochrome b/b6 N-terminal region profile" evidence="2">
    <location>
        <begin position="1"/>
        <end position="128"/>
    </location>
</feature>
<evidence type="ECO:0000313" key="4">
    <source>
        <dbReference type="Proteomes" id="UP000824120"/>
    </source>
</evidence>
<gene>
    <name evidence="3" type="ORF">H5410_060707</name>
</gene>
<organism evidence="3 4">
    <name type="scientific">Solanum commersonii</name>
    <name type="common">Commerson's wild potato</name>
    <name type="synonym">Commerson's nightshade</name>
    <dbReference type="NCBI Taxonomy" id="4109"/>
    <lineage>
        <taxon>Eukaryota</taxon>
        <taxon>Viridiplantae</taxon>
        <taxon>Streptophyta</taxon>
        <taxon>Embryophyta</taxon>
        <taxon>Tracheophyta</taxon>
        <taxon>Spermatophyta</taxon>
        <taxon>Magnoliopsida</taxon>
        <taxon>eudicotyledons</taxon>
        <taxon>Gunneridae</taxon>
        <taxon>Pentapetalae</taxon>
        <taxon>asterids</taxon>
        <taxon>lamiids</taxon>
        <taxon>Solanales</taxon>
        <taxon>Solanaceae</taxon>
        <taxon>Solanoideae</taxon>
        <taxon>Solaneae</taxon>
        <taxon>Solanum</taxon>
    </lineage>
</organism>
<dbReference type="InterPro" id="IPR005797">
    <property type="entry name" value="Cyt_b/b6_N"/>
</dbReference>
<feature type="transmembrane region" description="Helical" evidence="1">
    <location>
        <begin position="91"/>
        <end position="114"/>
    </location>
</feature>
<accession>A0A9J5W5T5</accession>
<keyword evidence="1" id="KW-1133">Transmembrane helix</keyword>
<feature type="transmembrane region" description="Helical" evidence="1">
    <location>
        <begin position="56"/>
        <end position="79"/>
    </location>
</feature>
<comment type="caution">
    <text evidence="3">The sequence shown here is derived from an EMBL/GenBank/DDBJ whole genome shotgun (WGS) entry which is preliminary data.</text>
</comment>
<dbReference type="PANTHER" id="PTHR19271">
    <property type="entry name" value="CYTOCHROME B"/>
    <property type="match status" value="1"/>
</dbReference>
<keyword evidence="1" id="KW-0812">Transmembrane</keyword>
<dbReference type="GO" id="GO:0016491">
    <property type="term" value="F:oxidoreductase activity"/>
    <property type="evidence" value="ECO:0007669"/>
    <property type="project" value="InterPro"/>
</dbReference>
<keyword evidence="4" id="KW-1185">Reference proteome</keyword>
<dbReference type="GO" id="GO:0022904">
    <property type="term" value="P:respiratory electron transport chain"/>
    <property type="evidence" value="ECO:0007669"/>
    <property type="project" value="InterPro"/>
</dbReference>
<protein>
    <recommendedName>
        <fullName evidence="2">Cytochrome b/b6 N-terminal region profile domain-containing protein</fullName>
    </recommendedName>
</protein>
<dbReference type="EMBL" id="JACXVP010000012">
    <property type="protein sequence ID" value="KAG5570941.1"/>
    <property type="molecule type" value="Genomic_DNA"/>
</dbReference>
<dbReference type="GO" id="GO:0009055">
    <property type="term" value="F:electron transfer activity"/>
    <property type="evidence" value="ECO:0007669"/>
    <property type="project" value="InterPro"/>
</dbReference>
<dbReference type="PANTHER" id="PTHR19271:SF16">
    <property type="entry name" value="CYTOCHROME B"/>
    <property type="match status" value="1"/>
</dbReference>
<name>A0A9J5W5T5_SOLCO</name>
<dbReference type="InterPro" id="IPR027387">
    <property type="entry name" value="Cytb/b6-like_sf"/>
</dbReference>
<dbReference type="InterPro" id="IPR016174">
    <property type="entry name" value="Di-haem_cyt_TM"/>
</dbReference>
<dbReference type="Pfam" id="PF00033">
    <property type="entry name" value="Cytochrome_B"/>
    <property type="match status" value="1"/>
</dbReference>
<keyword evidence="1" id="KW-0472">Membrane</keyword>
<dbReference type="OrthoDB" id="1246142at2759"/>
<sequence length="128" mass="14287">MTEANFGWLIRSVHRWSTCMMVLMMILHIFHVTSVVLAVLTTFFGVTGYSLPWDQIGYWAVKIVIGVADAIPVIGSPLVELLRGSASVGQYILTSFYSLHTFVLPLLTAIFMLMHFPMIRKQGISGPL</sequence>
<dbReference type="Gene3D" id="1.20.810.10">
    <property type="entry name" value="Cytochrome Bc1 Complex, Chain C"/>
    <property type="match status" value="1"/>
</dbReference>
<dbReference type="SUPFAM" id="SSF81342">
    <property type="entry name" value="Transmembrane di-heme cytochromes"/>
    <property type="match status" value="1"/>
</dbReference>
<dbReference type="GO" id="GO:0016020">
    <property type="term" value="C:membrane"/>
    <property type="evidence" value="ECO:0007669"/>
    <property type="project" value="InterPro"/>
</dbReference>
<dbReference type="PROSITE" id="PS51002">
    <property type="entry name" value="CYTB_NTER"/>
    <property type="match status" value="1"/>
</dbReference>
<feature type="transmembrane region" description="Helical" evidence="1">
    <location>
        <begin position="20"/>
        <end position="44"/>
    </location>
</feature>
<dbReference type="Proteomes" id="UP000824120">
    <property type="component" value="Chromosome 12"/>
</dbReference>
<evidence type="ECO:0000313" key="3">
    <source>
        <dbReference type="EMBL" id="KAG5570941.1"/>
    </source>
</evidence>